<comment type="similarity">
    <text evidence="2">Belongs to the ABC-4 integral membrane protein family. LolC/E subfamily.</text>
</comment>
<dbReference type="GO" id="GO:0044874">
    <property type="term" value="P:lipoprotein localization to outer membrane"/>
    <property type="evidence" value="ECO:0007669"/>
    <property type="project" value="TreeGrafter"/>
</dbReference>
<keyword evidence="6 7" id="KW-0472">Membrane</keyword>
<name>A0A1G8ZEN2_9RHOB</name>
<dbReference type="PANTHER" id="PTHR30489">
    <property type="entry name" value="LIPOPROTEIN-RELEASING SYSTEM TRANSMEMBRANE PROTEIN LOLE"/>
    <property type="match status" value="1"/>
</dbReference>
<sequence length="790" mass="86120">MRGLRALDRKLLRDIRRLWAQSLAIALVLAAGVAILLMSFGMHRALFETREAYYERNRFADVFAAVTRAPRTLLPEIRALPGVRAVEARITGMAVLDLPDHPEVAVGRLISLPPAGEPLLNVPLLREGRLPRPEARDEVAVNEPFARANGYAIGTVIHATLNGQKRALRITGTVLSPEFIYTLPPGGLMPDNLNFAVMWLPERMLAAAYDMEGAFNDLALALARGAPEADVIDRLDRLLEHYGAQGAHGRDLQQSHAFVDSEIEQLRNMAVVLPPVFFGIAAFLVSMVVGRIIELERSEIGLMKALGYSNREVAFHYLSLAALIAVAGIAVGYGVGAWMSRELAELYAQYFDFPYVIFANPSDAYAVSGVLGLASALLGALRSAMKAARLPPAVAMAPPAPPFYRRGAIDRVIAALRLSQPTTMILRGIFRWPLRAALTALGIAFAVAVLVSSGFMFDSMDEMMDNAFFRANRQDATLVPTRELPPVALDEVARLPGVMMVEGGRSVPVRLRHGHLSRRLAIEARPPGATLARALDADGNAVEAPSDGILISKRLSEVLEAPPGTVIEVEFLSGRRETAEVTVAGVVTQYIGLGAYMQEEALRRLRREGPRLSVIHVELDPARHDDFQAALKELPRLSAPVMLNRARQSFQETIDQNVTVMATIYVIVAVLITVGVAYNFARIQLSERARDLASLRILGFTEGEVSYILMGETLLLAIIAQPLGWAIGTGLAWLIVEGFASDLYTIPLVLERDTFAKASLVVLAAAAASALAVRRRLARLDLIEVMKTRE</sequence>
<feature type="transmembrane region" description="Helical" evidence="7">
    <location>
        <begin position="434"/>
        <end position="457"/>
    </location>
</feature>
<feature type="domain" description="ABC3 transporter permease C-terminal" evidence="8">
    <location>
        <begin position="276"/>
        <end position="392"/>
    </location>
</feature>
<evidence type="ECO:0000256" key="7">
    <source>
        <dbReference type="SAM" id="Phobius"/>
    </source>
</evidence>
<feature type="transmembrane region" description="Helical" evidence="7">
    <location>
        <begin position="314"/>
        <end position="335"/>
    </location>
</feature>
<dbReference type="EMBL" id="FNFV01000001">
    <property type="protein sequence ID" value="SDK13586.1"/>
    <property type="molecule type" value="Genomic_DNA"/>
</dbReference>
<dbReference type="Pfam" id="PF02687">
    <property type="entry name" value="FtsX"/>
    <property type="match status" value="2"/>
</dbReference>
<evidence type="ECO:0000256" key="3">
    <source>
        <dbReference type="ARBA" id="ARBA00022475"/>
    </source>
</evidence>
<evidence type="ECO:0000313" key="10">
    <source>
        <dbReference type="EMBL" id="SDK13586.1"/>
    </source>
</evidence>
<protein>
    <submittedName>
        <fullName evidence="10">Putative ABC transport system permease protein</fullName>
    </submittedName>
</protein>
<comment type="subcellular location">
    <subcellularLocation>
        <location evidence="1">Cell membrane</location>
        <topology evidence="1">Multi-pass membrane protein</topology>
    </subcellularLocation>
</comment>
<keyword evidence="4 7" id="KW-0812">Transmembrane</keyword>
<dbReference type="RefSeq" id="WP_245656895.1">
    <property type="nucleotide sequence ID" value="NZ_FNFV01000001.1"/>
</dbReference>
<dbReference type="InterPro" id="IPR025857">
    <property type="entry name" value="MacB_PCD"/>
</dbReference>
<evidence type="ECO:0000256" key="4">
    <source>
        <dbReference type="ARBA" id="ARBA00022692"/>
    </source>
</evidence>
<evidence type="ECO:0000313" key="11">
    <source>
        <dbReference type="Proteomes" id="UP000199328"/>
    </source>
</evidence>
<dbReference type="STRING" id="990712.SAMN05216257_101705"/>
<dbReference type="PANTHER" id="PTHR30489:SF0">
    <property type="entry name" value="LIPOPROTEIN-RELEASING SYSTEM TRANSMEMBRANE PROTEIN LOLE"/>
    <property type="match status" value="1"/>
</dbReference>
<feature type="transmembrane region" description="Helical" evidence="7">
    <location>
        <begin position="272"/>
        <end position="293"/>
    </location>
</feature>
<evidence type="ECO:0000256" key="6">
    <source>
        <dbReference type="ARBA" id="ARBA00023136"/>
    </source>
</evidence>
<feature type="transmembrane region" description="Helical" evidence="7">
    <location>
        <begin position="714"/>
        <end position="735"/>
    </location>
</feature>
<feature type="transmembrane region" description="Helical" evidence="7">
    <location>
        <begin position="364"/>
        <end position="381"/>
    </location>
</feature>
<dbReference type="GO" id="GO:0098797">
    <property type="term" value="C:plasma membrane protein complex"/>
    <property type="evidence" value="ECO:0007669"/>
    <property type="project" value="TreeGrafter"/>
</dbReference>
<evidence type="ECO:0000256" key="2">
    <source>
        <dbReference type="ARBA" id="ARBA00005236"/>
    </source>
</evidence>
<evidence type="ECO:0000259" key="8">
    <source>
        <dbReference type="Pfam" id="PF02687"/>
    </source>
</evidence>
<dbReference type="AlphaFoldDB" id="A0A1G8ZEN2"/>
<keyword evidence="11" id="KW-1185">Reference proteome</keyword>
<reference evidence="11" key="1">
    <citation type="submission" date="2016-10" db="EMBL/GenBank/DDBJ databases">
        <authorList>
            <person name="Varghese N."/>
            <person name="Submissions S."/>
        </authorList>
    </citation>
    <scope>NUCLEOTIDE SEQUENCE [LARGE SCALE GENOMIC DNA]</scope>
    <source>
        <strain evidence="11">CGMCC 1.10789</strain>
    </source>
</reference>
<organism evidence="10 11">
    <name type="scientific">Meinhardsimonia xiamenensis</name>
    <dbReference type="NCBI Taxonomy" id="990712"/>
    <lineage>
        <taxon>Bacteria</taxon>
        <taxon>Pseudomonadati</taxon>
        <taxon>Pseudomonadota</taxon>
        <taxon>Alphaproteobacteria</taxon>
        <taxon>Rhodobacterales</taxon>
        <taxon>Paracoccaceae</taxon>
        <taxon>Meinhardsimonia</taxon>
    </lineage>
</organism>
<dbReference type="Proteomes" id="UP000199328">
    <property type="component" value="Unassembled WGS sequence"/>
</dbReference>
<dbReference type="InterPro" id="IPR003838">
    <property type="entry name" value="ABC3_permease_C"/>
</dbReference>
<feature type="domain" description="ABC3 transporter permease C-terminal" evidence="8">
    <location>
        <begin position="664"/>
        <end position="780"/>
    </location>
</feature>
<feature type="transmembrane region" description="Helical" evidence="7">
    <location>
        <begin position="755"/>
        <end position="773"/>
    </location>
</feature>
<dbReference type="InterPro" id="IPR051447">
    <property type="entry name" value="Lipoprotein-release_system"/>
</dbReference>
<gene>
    <name evidence="10" type="ORF">SAMN05216257_101705</name>
</gene>
<feature type="domain" description="MacB-like periplasmic core" evidence="9">
    <location>
        <begin position="437"/>
        <end position="633"/>
    </location>
</feature>
<keyword evidence="5 7" id="KW-1133">Transmembrane helix</keyword>
<evidence type="ECO:0000256" key="1">
    <source>
        <dbReference type="ARBA" id="ARBA00004651"/>
    </source>
</evidence>
<evidence type="ECO:0000259" key="9">
    <source>
        <dbReference type="Pfam" id="PF12704"/>
    </source>
</evidence>
<evidence type="ECO:0000256" key="5">
    <source>
        <dbReference type="ARBA" id="ARBA00022989"/>
    </source>
</evidence>
<feature type="transmembrane region" description="Helical" evidence="7">
    <location>
        <begin position="21"/>
        <end position="42"/>
    </location>
</feature>
<dbReference type="Pfam" id="PF12704">
    <property type="entry name" value="MacB_PCD"/>
    <property type="match status" value="1"/>
</dbReference>
<accession>A0A1G8ZEN2</accession>
<keyword evidence="3" id="KW-1003">Cell membrane</keyword>
<proteinExistence type="inferred from homology"/>
<feature type="transmembrane region" description="Helical" evidence="7">
    <location>
        <begin position="658"/>
        <end position="681"/>
    </location>
</feature>